<feature type="domain" description="DUF7916" evidence="1">
    <location>
        <begin position="7"/>
        <end position="305"/>
    </location>
</feature>
<dbReference type="InterPro" id="IPR011060">
    <property type="entry name" value="RibuloseP-bd_barrel"/>
</dbReference>
<reference evidence="2" key="1">
    <citation type="submission" date="2020-08" db="EMBL/GenBank/DDBJ databases">
        <title>Taxonomic study for Lactobacillus species isolated from hardwood bark.</title>
        <authorList>
            <person name="Tohno M."/>
            <person name="Tanizawa Y."/>
        </authorList>
    </citation>
    <scope>NUCLEOTIDE SEQUENCE</scope>
    <source>
        <strain evidence="2">B40</strain>
    </source>
</reference>
<sequence length="306" mass="33137">MSVVRLISAKSDDIRKMSGRDLKESIKKSEGRVIMAQHLLFASTGLVRGITNTELNKAFGADMILLNTYNFDDSAKNLGLQGNTVQDLKDKVGVPVGIYLGCPGKGSTQDDQIYDKNGMLASIEHIKKLKELAPDYVILGGNPGTGTSLEDIISGTKMVRKILGPDTLIFAGKWEDGVDEKVLGDPLATYDTKEVIKRLIEAGADVIDFPAPGSRSGISVRHIQELIEFVHSYPKETLAMSFLDSSLEGSDTETIREIALQIKETGADVIAIGDGGFSGCPIPENILQLSTSIKGKPYTYFRMASH</sequence>
<dbReference type="Proteomes" id="UP000677218">
    <property type="component" value="Unassembled WGS sequence"/>
</dbReference>
<keyword evidence="3" id="KW-1185">Reference proteome</keyword>
<accession>A0A916QHK3</accession>
<comment type="caution">
    <text evidence="2">The sequence shown here is derived from an EMBL/GenBank/DDBJ whole genome shotgun (WGS) entry which is preliminary data.</text>
</comment>
<dbReference type="AlphaFoldDB" id="A0A916QHK3"/>
<dbReference type="Pfam" id="PF25509">
    <property type="entry name" value="DUF7916"/>
    <property type="match status" value="1"/>
</dbReference>
<dbReference type="EMBL" id="BMAY01000012">
    <property type="protein sequence ID" value="GFZ27521.1"/>
    <property type="molecule type" value="Genomic_DNA"/>
</dbReference>
<evidence type="ECO:0000313" key="3">
    <source>
        <dbReference type="Proteomes" id="UP000677218"/>
    </source>
</evidence>
<protein>
    <recommendedName>
        <fullName evidence="1">DUF7916 domain-containing protein</fullName>
    </recommendedName>
</protein>
<evidence type="ECO:0000313" key="2">
    <source>
        <dbReference type="EMBL" id="GFZ27521.1"/>
    </source>
</evidence>
<gene>
    <name evidence="2" type="ORF">LCB40_14010</name>
</gene>
<name>A0A916QHK3_9LACO</name>
<dbReference type="InterPro" id="IPR057238">
    <property type="entry name" value="DUF7916"/>
</dbReference>
<evidence type="ECO:0000259" key="1">
    <source>
        <dbReference type="Pfam" id="PF25509"/>
    </source>
</evidence>
<dbReference type="RefSeq" id="WP_212781206.1">
    <property type="nucleotide sequence ID" value="NZ_BMAY01000012.1"/>
</dbReference>
<proteinExistence type="predicted"/>
<dbReference type="SUPFAM" id="SSF51569">
    <property type="entry name" value="Aldolase"/>
    <property type="match status" value="1"/>
</dbReference>
<organism evidence="2 3">
    <name type="scientific">Lactobacillus corticis</name>
    <dbReference type="NCBI Taxonomy" id="2201249"/>
    <lineage>
        <taxon>Bacteria</taxon>
        <taxon>Bacillati</taxon>
        <taxon>Bacillota</taxon>
        <taxon>Bacilli</taxon>
        <taxon>Lactobacillales</taxon>
        <taxon>Lactobacillaceae</taxon>
        <taxon>Lactobacillus</taxon>
    </lineage>
</organism>
<dbReference type="SUPFAM" id="SSF51366">
    <property type="entry name" value="Ribulose-phoshate binding barrel"/>
    <property type="match status" value="1"/>
</dbReference>